<dbReference type="GO" id="GO:0031106">
    <property type="term" value="P:septin ring organization"/>
    <property type="evidence" value="ECO:0007669"/>
    <property type="project" value="TreeGrafter"/>
</dbReference>
<organism evidence="3 4">
    <name type="scientific">Mesorhabditis spiculigera</name>
    <dbReference type="NCBI Taxonomy" id="96644"/>
    <lineage>
        <taxon>Eukaryota</taxon>
        <taxon>Metazoa</taxon>
        <taxon>Ecdysozoa</taxon>
        <taxon>Nematoda</taxon>
        <taxon>Chromadorea</taxon>
        <taxon>Rhabditida</taxon>
        <taxon>Rhabditina</taxon>
        <taxon>Rhabditomorpha</taxon>
        <taxon>Rhabditoidea</taxon>
        <taxon>Rhabditidae</taxon>
        <taxon>Mesorhabditinae</taxon>
        <taxon>Mesorhabditis</taxon>
    </lineage>
</organism>
<sequence length="550" mass="61670">MQTFLSQKKPYLPNSTPDHQNPNESIITGSPMSDALRSPLGLKSPPPVTSPHLRYRSFKPDVLETSVKESEVFEECDFDSTFRSHRDEAERVRSLEELSPVKTATSTTSRSPPTSADPETNLAHSISFYRKNQESNADDKVERIVFAGAATQARPQLPLLTITEERTDLINRLERDLNVADEHIHQAQRALECCREMPKFAGSPEEVDAQRALLTAQEKKSALMCELNRVDNSSHIDGPRGGISLSNISFPLSREFINGLTAYGNDIDLVYHFIVIIKCGATVLHTNVVSSEDAMYSNGIVAFPNCFTIKNLRPDFLCTVEVFALRSRKEACGPEEKYRSKGGTFKGLHTSYNKSRSPGRRSASRTASLRTVEAGFESVGSLQINIKTVERSKYRLENVNHPVQGDLTMRVKKYAIDKCDVVHRGFLSLHQTSQGLAAWSRYWCVLEGGEMKFWRNPEEENSKNCRCVIDLSTCSGEGAVPEPHGTYPSSFHINVWVPKEGTSREMEILRVLMAADHKEMMTTWITLLNRAIKDLLIQSSVGEIEMRPVT</sequence>
<dbReference type="GO" id="GO:0005826">
    <property type="term" value="C:actomyosin contractile ring"/>
    <property type="evidence" value="ECO:0007669"/>
    <property type="project" value="TreeGrafter"/>
</dbReference>
<protein>
    <recommendedName>
        <fullName evidence="2">PH domain-containing protein</fullName>
    </recommendedName>
</protein>
<evidence type="ECO:0000313" key="4">
    <source>
        <dbReference type="Proteomes" id="UP001177023"/>
    </source>
</evidence>
<dbReference type="Pfam" id="PF08174">
    <property type="entry name" value="Anillin"/>
    <property type="match status" value="1"/>
</dbReference>
<dbReference type="InterPro" id="IPR001849">
    <property type="entry name" value="PH_domain"/>
</dbReference>
<feature type="domain" description="PH" evidence="2">
    <location>
        <begin position="420"/>
        <end position="533"/>
    </location>
</feature>
<dbReference type="Proteomes" id="UP001177023">
    <property type="component" value="Unassembled WGS sequence"/>
</dbReference>
<dbReference type="EMBL" id="CATQJA010000474">
    <property type="protein sequence ID" value="CAJ0560654.1"/>
    <property type="molecule type" value="Genomic_DNA"/>
</dbReference>
<comment type="caution">
    <text evidence="3">The sequence shown here is derived from an EMBL/GenBank/DDBJ whole genome shotgun (WGS) entry which is preliminary data.</text>
</comment>
<reference evidence="3" key="1">
    <citation type="submission" date="2023-06" db="EMBL/GenBank/DDBJ databases">
        <authorList>
            <person name="Delattre M."/>
        </authorList>
    </citation>
    <scope>NUCLEOTIDE SEQUENCE</scope>
    <source>
        <strain evidence="3">AF72</strain>
    </source>
</reference>
<dbReference type="SMART" id="SM00233">
    <property type="entry name" value="PH"/>
    <property type="match status" value="1"/>
</dbReference>
<accession>A0AA36C6Z1</accession>
<dbReference type="AlphaFoldDB" id="A0AA36C6Z1"/>
<dbReference type="SUPFAM" id="SSF50729">
    <property type="entry name" value="PH domain-like"/>
    <property type="match status" value="1"/>
</dbReference>
<evidence type="ECO:0000259" key="2">
    <source>
        <dbReference type="PROSITE" id="PS50003"/>
    </source>
</evidence>
<feature type="compositionally biased region" description="Low complexity" evidence="1">
    <location>
        <begin position="103"/>
        <end position="116"/>
    </location>
</feature>
<dbReference type="InterPro" id="IPR011993">
    <property type="entry name" value="PH-like_dom_sf"/>
</dbReference>
<proteinExistence type="predicted"/>
<keyword evidence="4" id="KW-1185">Reference proteome</keyword>
<feature type="region of interest" description="Disordered" evidence="1">
    <location>
        <begin position="85"/>
        <end position="121"/>
    </location>
</feature>
<dbReference type="CDD" id="cd01263">
    <property type="entry name" value="PH_anillin"/>
    <property type="match status" value="1"/>
</dbReference>
<dbReference type="Gene3D" id="2.30.29.30">
    <property type="entry name" value="Pleckstrin-homology domain (PH domain)/Phosphotyrosine-binding domain (PTB)"/>
    <property type="match status" value="1"/>
</dbReference>
<evidence type="ECO:0000256" key="1">
    <source>
        <dbReference type="SAM" id="MobiDB-lite"/>
    </source>
</evidence>
<feature type="non-terminal residue" evidence="3">
    <location>
        <position position="550"/>
    </location>
</feature>
<name>A0AA36C6Z1_9BILA</name>
<dbReference type="InterPro" id="IPR051364">
    <property type="entry name" value="Cytokinesis/Rho-signaling"/>
</dbReference>
<dbReference type="Pfam" id="PF00169">
    <property type="entry name" value="PH"/>
    <property type="match status" value="1"/>
</dbReference>
<feature type="compositionally biased region" description="Basic and acidic residues" evidence="1">
    <location>
        <begin position="85"/>
        <end position="96"/>
    </location>
</feature>
<feature type="compositionally biased region" description="Polar residues" evidence="1">
    <location>
        <begin position="13"/>
        <end position="31"/>
    </location>
</feature>
<dbReference type="GO" id="GO:0000281">
    <property type="term" value="P:mitotic cytokinesis"/>
    <property type="evidence" value="ECO:0007669"/>
    <property type="project" value="TreeGrafter"/>
</dbReference>
<evidence type="ECO:0000313" key="3">
    <source>
        <dbReference type="EMBL" id="CAJ0560654.1"/>
    </source>
</evidence>
<dbReference type="InterPro" id="IPR012966">
    <property type="entry name" value="AHD"/>
</dbReference>
<dbReference type="InterPro" id="IPR037840">
    <property type="entry name" value="PH_Anillin"/>
</dbReference>
<dbReference type="PROSITE" id="PS50003">
    <property type="entry name" value="PH_DOMAIN"/>
    <property type="match status" value="1"/>
</dbReference>
<dbReference type="PANTHER" id="PTHR21538">
    <property type="entry name" value="ANILLIN/RHOTEKIN RTKN"/>
    <property type="match status" value="1"/>
</dbReference>
<dbReference type="GO" id="GO:0000915">
    <property type="term" value="P:actomyosin contractile ring assembly"/>
    <property type="evidence" value="ECO:0007669"/>
    <property type="project" value="TreeGrafter"/>
</dbReference>
<gene>
    <name evidence="3" type="ORF">MSPICULIGERA_LOCUS1614</name>
</gene>
<dbReference type="PANTHER" id="PTHR21538:SF11">
    <property type="entry name" value="ANILLIN-LIKE PROTEIN 1"/>
    <property type="match status" value="1"/>
</dbReference>
<feature type="region of interest" description="Disordered" evidence="1">
    <location>
        <begin position="1"/>
        <end position="54"/>
    </location>
</feature>